<gene>
    <name evidence="8" type="ORF">NSA58_03695</name>
</gene>
<keyword evidence="9" id="KW-1185">Reference proteome</keyword>
<comment type="caution">
    <text evidence="8">The sequence shown here is derived from an EMBL/GenBank/DDBJ whole genome shotgun (WGS) entry which is preliminary data.</text>
</comment>
<feature type="domain" description="SpaA-like prealbumin fold" evidence="7">
    <location>
        <begin position="471"/>
        <end position="559"/>
    </location>
</feature>
<feature type="domain" description="SpaA-like prealbumin fold" evidence="7">
    <location>
        <begin position="870"/>
        <end position="959"/>
    </location>
</feature>
<sequence length="1196" mass="135208">MKSHKIISLALSFLMIMLNVMPTFAEVITSGEQIKNVYGWDKVKKYAYMTSIKKDSKGNVVYCMDAEKPSPNNDDLPFGGYLDDVAYRILKNGYPNKSFTGNKEKDYVITQLAFWAYVDSKEVNIENLIVLVKDKEDPKLTKYVKDLYNNSLKGQETQDVKVDFSNKNMIATFDGNNYVTPYFRVNVTGNSVSSAKFKMEMKTTVTGVKYQLKDGTYVKEIPMNTDFRVVIPKTAKEGNVSIRAMGQVTGTKVCWYKSPNDKIQNVAKVEKKTVSQNTKDYANITWSPKGNVEIVKKSEDGKLLQGAEFKLTKDGKDVTEAKKTNSKGKVVFNDLEIDTYEVVETKAPQGHVLNTKKQNVTVAAGKTTTVEVTNNIIKGKVKVLKVDKETNKPLQGAEFELREKATGKVVEKLVTSEDGTAISKLHPFGEYILQETKAPNKYVLDSKEYFVTISENMKTINVTAKNKIKKGKIEVNKSDSEIKGLNLKGVEFEITNEDGSVVDTLVTDENGHAESKLLNYGKYFLKETKTLPTHILNPKVYEVNITEDGKVYTYDIKNDVIKGKIQIVKVDQENEEIPVEGAKFNVIADDVVGVKKGTVCDTITSDKDGFAYTKDLRAGRYKIIETFAPEGYWQSDKEYFIDITENGKVYVQKISNKPIQAKLRVLKKDNNTKLPLADAKFKIVDLKTDSDVEFTESLGGVIPHKKTIFKTDENGEFVTPQALKYGKYKLVEVEAPKGYNLAGPIEFEINENTQVEDIELLGTVTTQEVINTRITGSLELLKIDEDTKESLPNVEFEVKCTEGFMKDKTWNLVTDKDGKVSLENLGYGKYKITEVRTLEGYILNDKPIKFEIKEHGETVKLEMTNRKIKGNVEITKVDSEKLFDMPLKDAEFTIYDKDGKEVDKLVTNIFGKAKSKDLVYGKYTMKETNPPKGYKPSDTIYEINISQDSQVINFDIENNIKKGRVEIIKKDSKTNRALKGAEFTIFDEEEKEVEKLVTDKKGYASAELRHGQYTMKETKSPKGYKPSDKVYEINIDEDGKLITYDIKNDVKEGEVEFSKTDISTGEVLEGAKIEIIGTDDINNHIKIEFTSSKEGNKFKVPIGKYDYKELDAPTGYILSEEVGTFEIKEDGEIVKAELKNKKIEEPVKQENPKTGDRGILIASIISVGSLLGILGMYLYDRSQYEYYWEYEDEYED</sequence>
<feature type="domain" description="Thioester" evidence="6">
    <location>
        <begin position="60"/>
        <end position="150"/>
    </location>
</feature>
<reference evidence="8" key="1">
    <citation type="submission" date="2022-07" db="EMBL/GenBank/DDBJ databases">
        <title>Enhanced cultured diversity of the mouse gut microbiota enables custom-made synthetic communities.</title>
        <authorList>
            <person name="Afrizal A."/>
        </authorList>
    </citation>
    <scope>NUCLEOTIDE SEQUENCE</scope>
    <source>
        <strain evidence="8">DSM 29186</strain>
    </source>
</reference>
<feature type="domain" description="SpaA-like prealbumin fold" evidence="7">
    <location>
        <begin position="563"/>
        <end position="656"/>
    </location>
</feature>
<dbReference type="EMBL" id="JANKBY010000024">
    <property type="protein sequence ID" value="MCR1821884.1"/>
    <property type="molecule type" value="Genomic_DNA"/>
</dbReference>
<dbReference type="InterPro" id="IPR041033">
    <property type="entry name" value="SpaA_PFL_dom_1"/>
</dbReference>
<feature type="chain" id="PRO_5040798289" evidence="5">
    <location>
        <begin position="26"/>
        <end position="1196"/>
    </location>
</feature>
<evidence type="ECO:0000313" key="9">
    <source>
        <dbReference type="Proteomes" id="UP001140817"/>
    </source>
</evidence>
<comment type="similarity">
    <text evidence="1">Belongs to the serine-aspartate repeat-containing protein (SDr) family.</text>
</comment>
<keyword evidence="4" id="KW-1133">Transmembrane helix</keyword>
<keyword evidence="4" id="KW-0812">Transmembrane</keyword>
<keyword evidence="2" id="KW-0964">Secreted</keyword>
<evidence type="ECO:0000259" key="6">
    <source>
        <dbReference type="Pfam" id="PF08341"/>
    </source>
</evidence>
<protein>
    <submittedName>
        <fullName evidence="8">SpaA isopeptide-forming pilin-related protein</fullName>
    </submittedName>
</protein>
<accession>A0A9X2M8M3</accession>
<feature type="domain" description="SpaA-like prealbumin fold" evidence="7">
    <location>
        <begin position="1053"/>
        <end position="1142"/>
    </location>
</feature>
<dbReference type="Gene3D" id="2.60.40.10">
    <property type="entry name" value="Immunoglobulins"/>
    <property type="match status" value="9"/>
</dbReference>
<evidence type="ECO:0000256" key="2">
    <source>
        <dbReference type="ARBA" id="ARBA00022525"/>
    </source>
</evidence>
<feature type="domain" description="SpaA-like prealbumin fold" evidence="7">
    <location>
        <begin position="963"/>
        <end position="1049"/>
    </location>
</feature>
<evidence type="ECO:0000256" key="1">
    <source>
        <dbReference type="ARBA" id="ARBA00007257"/>
    </source>
</evidence>
<feature type="domain" description="SpaA-like prealbumin fold" evidence="7">
    <location>
        <begin position="776"/>
        <end position="867"/>
    </location>
</feature>
<dbReference type="Proteomes" id="UP001140817">
    <property type="component" value="Unassembled WGS sequence"/>
</dbReference>
<feature type="domain" description="SpaA-like prealbumin fold" evidence="7">
    <location>
        <begin position="662"/>
        <end position="756"/>
    </location>
</feature>
<dbReference type="Pfam" id="PF08341">
    <property type="entry name" value="TED"/>
    <property type="match status" value="1"/>
</dbReference>
<evidence type="ECO:0000256" key="5">
    <source>
        <dbReference type="SAM" id="SignalP"/>
    </source>
</evidence>
<dbReference type="PANTHER" id="PTHR36108:SF13">
    <property type="entry name" value="COLOSSIN-B-RELATED"/>
    <property type="match status" value="1"/>
</dbReference>
<feature type="domain" description="SpaA-like prealbumin fold" evidence="7">
    <location>
        <begin position="379"/>
        <end position="467"/>
    </location>
</feature>
<feature type="domain" description="SpaA-like prealbumin fold" evidence="7">
    <location>
        <begin position="290"/>
        <end position="375"/>
    </location>
</feature>
<evidence type="ECO:0000259" key="7">
    <source>
        <dbReference type="Pfam" id="PF17802"/>
    </source>
</evidence>
<dbReference type="Pfam" id="PF17802">
    <property type="entry name" value="SpaA"/>
    <property type="match status" value="9"/>
</dbReference>
<keyword evidence="3 5" id="KW-0732">Signal</keyword>
<proteinExistence type="inferred from homology"/>
<organism evidence="8 9">
    <name type="scientific">Terrisporobacter muris</name>
    <dbReference type="NCBI Taxonomy" id="2963284"/>
    <lineage>
        <taxon>Bacteria</taxon>
        <taxon>Bacillati</taxon>
        <taxon>Bacillota</taxon>
        <taxon>Clostridia</taxon>
        <taxon>Peptostreptococcales</taxon>
        <taxon>Peptostreptococcaceae</taxon>
        <taxon>Terrisporobacter</taxon>
    </lineage>
</organism>
<dbReference type="SUPFAM" id="SSF49478">
    <property type="entry name" value="Cna protein B-type domain"/>
    <property type="match status" value="7"/>
</dbReference>
<feature type="transmembrane region" description="Helical" evidence="4">
    <location>
        <begin position="1158"/>
        <end position="1179"/>
    </location>
</feature>
<name>A0A9X2M8M3_9FIRM</name>
<dbReference type="AlphaFoldDB" id="A0A9X2M8M3"/>
<dbReference type="InterPro" id="IPR013783">
    <property type="entry name" value="Ig-like_fold"/>
</dbReference>
<feature type="signal peptide" evidence="5">
    <location>
        <begin position="1"/>
        <end position="25"/>
    </location>
</feature>
<evidence type="ECO:0000256" key="4">
    <source>
        <dbReference type="SAM" id="Phobius"/>
    </source>
</evidence>
<dbReference type="PANTHER" id="PTHR36108">
    <property type="entry name" value="COLOSSIN-B-RELATED"/>
    <property type="match status" value="1"/>
</dbReference>
<evidence type="ECO:0000313" key="8">
    <source>
        <dbReference type="EMBL" id="MCR1821884.1"/>
    </source>
</evidence>
<evidence type="ECO:0000256" key="3">
    <source>
        <dbReference type="ARBA" id="ARBA00022729"/>
    </source>
</evidence>
<dbReference type="RefSeq" id="WP_257560107.1">
    <property type="nucleotide sequence ID" value="NZ_JANKBY010000024.1"/>
</dbReference>
<dbReference type="InterPro" id="IPR013552">
    <property type="entry name" value="Thioester_dom"/>
</dbReference>
<keyword evidence="4" id="KW-0472">Membrane</keyword>